<evidence type="ECO:0000256" key="1">
    <source>
        <dbReference type="SAM" id="MobiDB-lite"/>
    </source>
</evidence>
<dbReference type="EMBL" id="AWUE01020722">
    <property type="protein sequence ID" value="OMO66807.1"/>
    <property type="molecule type" value="Genomic_DNA"/>
</dbReference>
<keyword evidence="2" id="KW-0732">Signal</keyword>
<feature type="region of interest" description="Disordered" evidence="1">
    <location>
        <begin position="52"/>
        <end position="121"/>
    </location>
</feature>
<dbReference type="AlphaFoldDB" id="A0A1R3H906"/>
<evidence type="ECO:0000313" key="4">
    <source>
        <dbReference type="Proteomes" id="UP000187203"/>
    </source>
</evidence>
<dbReference type="Proteomes" id="UP000187203">
    <property type="component" value="Unassembled WGS sequence"/>
</dbReference>
<evidence type="ECO:0000256" key="2">
    <source>
        <dbReference type="SAM" id="SignalP"/>
    </source>
</evidence>
<organism evidence="3 4">
    <name type="scientific">Corchorus olitorius</name>
    <dbReference type="NCBI Taxonomy" id="93759"/>
    <lineage>
        <taxon>Eukaryota</taxon>
        <taxon>Viridiplantae</taxon>
        <taxon>Streptophyta</taxon>
        <taxon>Embryophyta</taxon>
        <taxon>Tracheophyta</taxon>
        <taxon>Spermatophyta</taxon>
        <taxon>Magnoliopsida</taxon>
        <taxon>eudicotyledons</taxon>
        <taxon>Gunneridae</taxon>
        <taxon>Pentapetalae</taxon>
        <taxon>rosids</taxon>
        <taxon>malvids</taxon>
        <taxon>Malvales</taxon>
        <taxon>Malvaceae</taxon>
        <taxon>Grewioideae</taxon>
        <taxon>Apeibeae</taxon>
        <taxon>Corchorus</taxon>
    </lineage>
</organism>
<protein>
    <submittedName>
        <fullName evidence="3">Uncharacterized protein</fullName>
    </submittedName>
</protein>
<keyword evidence="4" id="KW-1185">Reference proteome</keyword>
<dbReference type="OrthoDB" id="10454916at2759"/>
<feature type="compositionally biased region" description="Pro residues" evidence="1">
    <location>
        <begin position="76"/>
        <end position="116"/>
    </location>
</feature>
<accession>A0A1R3H906</accession>
<evidence type="ECO:0000313" key="3">
    <source>
        <dbReference type="EMBL" id="OMO66807.1"/>
    </source>
</evidence>
<feature type="signal peptide" evidence="2">
    <location>
        <begin position="1"/>
        <end position="23"/>
    </location>
</feature>
<name>A0A1R3H906_9ROSI</name>
<sequence length="204" mass="21990">MKRINLIRAFALLLISCSTIAMAARESDFLGLDSFGTDDFLTFDAAMAPEVPLAPSPESEIPLPPEPDTPATPTTPLLPPATPQTPPLLPPPTTPQTPPLLPPATPQTPPLLPPTIPSTLETPLPPVGNSCDEKCAKKCPKIPFLFNFCFKTCMTGCNLLHEELTYNCTNKCAKSMPAGLHSDKEKMGSYVNSCYQKCKSYGVF</sequence>
<proteinExistence type="predicted"/>
<gene>
    <name evidence="3" type="ORF">COLO4_30351</name>
</gene>
<comment type="caution">
    <text evidence="3">The sequence shown here is derived from an EMBL/GenBank/DDBJ whole genome shotgun (WGS) entry which is preliminary data.</text>
</comment>
<reference evidence="4" key="1">
    <citation type="submission" date="2013-09" db="EMBL/GenBank/DDBJ databases">
        <title>Corchorus olitorius genome sequencing.</title>
        <authorList>
            <person name="Alam M."/>
            <person name="Haque M.S."/>
            <person name="Islam M.S."/>
            <person name="Emdad E.M."/>
            <person name="Islam M.M."/>
            <person name="Ahmed B."/>
            <person name="Halim A."/>
            <person name="Hossen Q.M.M."/>
            <person name="Hossain M.Z."/>
            <person name="Ahmed R."/>
            <person name="Khan M.M."/>
            <person name="Islam R."/>
            <person name="Rashid M.M."/>
            <person name="Khan S.A."/>
            <person name="Rahman M.S."/>
            <person name="Alam M."/>
            <person name="Yahiya A.S."/>
            <person name="Khan M.S."/>
            <person name="Azam M.S."/>
            <person name="Haque T."/>
            <person name="Lashkar M.Z.H."/>
            <person name="Akhand A.I."/>
            <person name="Morshed G."/>
            <person name="Roy S."/>
            <person name="Uddin K.S."/>
            <person name="Rabeya T."/>
            <person name="Hossain A.S."/>
            <person name="Chowdhury A."/>
            <person name="Snigdha A.R."/>
            <person name="Mortoza M.S."/>
            <person name="Matin S.A."/>
            <person name="Hoque S.M.E."/>
            <person name="Islam M.K."/>
            <person name="Roy D.K."/>
            <person name="Haider R."/>
            <person name="Moosa M.M."/>
            <person name="Elias S.M."/>
            <person name="Hasan A.M."/>
            <person name="Jahan S."/>
            <person name="Shafiuddin M."/>
            <person name="Mahmood N."/>
            <person name="Shommy N.S."/>
        </authorList>
    </citation>
    <scope>NUCLEOTIDE SEQUENCE [LARGE SCALE GENOMIC DNA]</scope>
    <source>
        <strain evidence="4">cv. O-4</strain>
    </source>
</reference>
<feature type="chain" id="PRO_5012616318" evidence="2">
    <location>
        <begin position="24"/>
        <end position="204"/>
    </location>
</feature>